<reference evidence="3 4" key="1">
    <citation type="journal article" date="2019" name="Int. J. Syst. Evol. Microbiol.">
        <title>The Global Catalogue of Microorganisms (GCM) 10K type strain sequencing project: providing services to taxonomists for standard genome sequencing and annotation.</title>
        <authorList>
            <consortium name="The Broad Institute Genomics Platform"/>
            <consortium name="The Broad Institute Genome Sequencing Center for Infectious Disease"/>
            <person name="Wu L."/>
            <person name="Ma J."/>
        </authorList>
    </citation>
    <scope>NUCLEOTIDE SEQUENCE [LARGE SCALE GENOMIC DNA]</scope>
    <source>
        <strain evidence="3 4">CGMCC 1.10390</strain>
    </source>
</reference>
<dbReference type="EMBL" id="JBHUDO010000004">
    <property type="protein sequence ID" value="MFD1647605.1"/>
    <property type="molecule type" value="Genomic_DNA"/>
</dbReference>
<dbReference type="RefSeq" id="WP_256401914.1">
    <property type="nucleotide sequence ID" value="NZ_JANHJR010000004.1"/>
</dbReference>
<feature type="transmembrane region" description="Helical" evidence="1">
    <location>
        <begin position="56"/>
        <end position="80"/>
    </location>
</feature>
<evidence type="ECO:0000259" key="2">
    <source>
        <dbReference type="Pfam" id="PF09851"/>
    </source>
</evidence>
<protein>
    <submittedName>
        <fullName evidence="3">SHOCT domain-containing protein</fullName>
    </submittedName>
</protein>
<keyword evidence="1" id="KW-0812">Transmembrane</keyword>
<evidence type="ECO:0000313" key="4">
    <source>
        <dbReference type="Proteomes" id="UP001597034"/>
    </source>
</evidence>
<feature type="domain" description="SHOCT" evidence="2">
    <location>
        <begin position="93"/>
        <end position="118"/>
    </location>
</feature>
<gene>
    <name evidence="3" type="ORF">ACFSBL_18085</name>
</gene>
<feature type="transmembrane region" description="Helical" evidence="1">
    <location>
        <begin position="12"/>
        <end position="36"/>
    </location>
</feature>
<evidence type="ECO:0000256" key="1">
    <source>
        <dbReference type="SAM" id="Phobius"/>
    </source>
</evidence>
<dbReference type="Pfam" id="PF09851">
    <property type="entry name" value="SHOCT"/>
    <property type="match status" value="1"/>
</dbReference>
<keyword evidence="4" id="KW-1185">Reference proteome</keyword>
<keyword evidence="1" id="KW-1133">Transmembrane helix</keyword>
<evidence type="ECO:0000313" key="3">
    <source>
        <dbReference type="EMBL" id="MFD1647605.1"/>
    </source>
</evidence>
<comment type="caution">
    <text evidence="3">The sequence shown here is derived from an EMBL/GenBank/DDBJ whole genome shotgun (WGS) entry which is preliminary data.</text>
</comment>
<sequence length="122" mass="13171">MSERTTDKSLATLVLVVLGALLILPLLFMGFGTMGYGGMMGGWEHGMWNGGGAPGWVVLLGALIQLGFLAALVGLGYLVFRAVSDSSSGSERALEELRLAYARGDLSDEEYENRRDRLERDS</sequence>
<dbReference type="Proteomes" id="UP001597034">
    <property type="component" value="Unassembled WGS sequence"/>
</dbReference>
<organism evidence="3 4">
    <name type="scientific">Haloarchaeobius litoreus</name>
    <dbReference type="NCBI Taxonomy" id="755306"/>
    <lineage>
        <taxon>Archaea</taxon>
        <taxon>Methanobacteriati</taxon>
        <taxon>Methanobacteriota</taxon>
        <taxon>Stenosarchaea group</taxon>
        <taxon>Halobacteria</taxon>
        <taxon>Halobacteriales</taxon>
        <taxon>Halorubellaceae</taxon>
        <taxon>Haloarchaeobius</taxon>
    </lineage>
</organism>
<name>A0ABD6DPB2_9EURY</name>
<accession>A0ABD6DPB2</accession>
<keyword evidence="1" id="KW-0472">Membrane</keyword>
<proteinExistence type="predicted"/>
<dbReference type="InterPro" id="IPR018649">
    <property type="entry name" value="SHOCT"/>
</dbReference>
<dbReference type="AlphaFoldDB" id="A0ABD6DPB2"/>